<dbReference type="InterPro" id="IPR004226">
    <property type="entry name" value="TBCA"/>
</dbReference>
<dbReference type="GO" id="GO:0005874">
    <property type="term" value="C:microtubule"/>
    <property type="evidence" value="ECO:0007669"/>
    <property type="project" value="UniProtKB-KW"/>
</dbReference>
<dbReference type="GO" id="GO:0048487">
    <property type="term" value="F:beta-tubulin binding"/>
    <property type="evidence" value="ECO:0007669"/>
    <property type="project" value="InterPro"/>
</dbReference>
<comment type="subcellular location">
    <subcellularLocation>
        <location evidence="3">Cytoplasm</location>
        <location evidence="3">Cytoskeleton</location>
    </subcellularLocation>
</comment>
<proteinExistence type="inferred from homology"/>
<evidence type="ECO:0000313" key="5">
    <source>
        <dbReference type="Proteomes" id="UP000076154"/>
    </source>
</evidence>
<dbReference type="Gene3D" id="1.20.58.90">
    <property type="match status" value="1"/>
</dbReference>
<keyword evidence="3" id="KW-0493">Microtubule</keyword>
<dbReference type="STRING" id="39966.A0A369KAG8"/>
<dbReference type="InParanoid" id="A0A369KAG8"/>
<keyword evidence="3" id="KW-0963">Cytoplasm</keyword>
<dbReference type="SUPFAM" id="SSF46988">
    <property type="entry name" value="Tubulin chaperone cofactor A"/>
    <property type="match status" value="1"/>
</dbReference>
<dbReference type="AlphaFoldDB" id="A0A369KAG8"/>
<evidence type="ECO:0000256" key="3">
    <source>
        <dbReference type="RuleBase" id="RU364030"/>
    </source>
</evidence>
<dbReference type="GO" id="GO:0007023">
    <property type="term" value="P:post-chaperonin tubulin folding pathway"/>
    <property type="evidence" value="ECO:0007669"/>
    <property type="project" value="UniProtKB-UniRule"/>
</dbReference>
<dbReference type="GO" id="GO:0005829">
    <property type="term" value="C:cytosol"/>
    <property type="evidence" value="ECO:0007669"/>
    <property type="project" value="TreeGrafter"/>
</dbReference>
<dbReference type="EMBL" id="LUEZ02000010">
    <property type="protein sequence ID" value="RDB28774.1"/>
    <property type="molecule type" value="Genomic_DNA"/>
</dbReference>
<comment type="caution">
    <text evidence="4">The sequence shown here is derived from an EMBL/GenBank/DDBJ whole genome shotgun (WGS) entry which is preliminary data.</text>
</comment>
<evidence type="ECO:0000256" key="1">
    <source>
        <dbReference type="ARBA" id="ARBA00006806"/>
    </source>
</evidence>
<dbReference type="Pfam" id="PF02970">
    <property type="entry name" value="TBCA"/>
    <property type="match status" value="1"/>
</dbReference>
<dbReference type="GO" id="GO:0007021">
    <property type="term" value="P:tubulin complex assembly"/>
    <property type="evidence" value="ECO:0007669"/>
    <property type="project" value="UniProtKB-UniRule"/>
</dbReference>
<dbReference type="OrthoDB" id="296187at2759"/>
<evidence type="ECO:0000256" key="2">
    <source>
        <dbReference type="ARBA" id="ARBA00023186"/>
    </source>
</evidence>
<dbReference type="PANTHER" id="PTHR21500">
    <property type="entry name" value="TUBULIN-SPECIFIC CHAPERONE A"/>
    <property type="match status" value="1"/>
</dbReference>
<evidence type="ECO:0000313" key="4">
    <source>
        <dbReference type="EMBL" id="RDB28774.1"/>
    </source>
</evidence>
<reference evidence="4" key="1">
    <citation type="submission" date="2018-04" db="EMBL/GenBank/DDBJ databases">
        <title>Whole genome sequencing of Hypsizygus marmoreus.</title>
        <authorList>
            <person name="Choi I.-G."/>
            <person name="Min B."/>
            <person name="Kim J.-G."/>
            <person name="Kim S."/>
            <person name="Oh Y.-L."/>
            <person name="Kong W.-S."/>
            <person name="Park H."/>
            <person name="Jeong J."/>
            <person name="Song E.-S."/>
        </authorList>
    </citation>
    <scope>NUCLEOTIDE SEQUENCE [LARGE SCALE GENOMIC DNA]</scope>
    <source>
        <strain evidence="4">51987-8</strain>
    </source>
</reference>
<gene>
    <name evidence="4" type="primary">Tbca</name>
    <name evidence="4" type="ORF">Hypma_015982</name>
</gene>
<name>A0A369KAG8_HYPMA</name>
<keyword evidence="5" id="KW-1185">Reference proteome</keyword>
<comment type="similarity">
    <text evidence="1 3">Belongs to the TBCA family.</text>
</comment>
<dbReference type="Proteomes" id="UP000076154">
    <property type="component" value="Unassembled WGS sequence"/>
</dbReference>
<sequence length="111" mass="12420">MSDIPAARRQLKIKAGVVKRLSKEHTLYRKEAEQQQQKLNKFIAAGAEGWDINNGTRMMEEANRMITDSANRLGKAAGELRDLVVAAKKEPKLAEDEELLKAEEVLEETSA</sequence>
<protein>
    <recommendedName>
        <fullName evidence="3">Tubulin-specific chaperone A</fullName>
    </recommendedName>
</protein>
<organism evidence="4 5">
    <name type="scientific">Hypsizygus marmoreus</name>
    <name type="common">White beech mushroom</name>
    <name type="synonym">Agaricus marmoreus</name>
    <dbReference type="NCBI Taxonomy" id="39966"/>
    <lineage>
        <taxon>Eukaryota</taxon>
        <taxon>Fungi</taxon>
        <taxon>Dikarya</taxon>
        <taxon>Basidiomycota</taxon>
        <taxon>Agaricomycotina</taxon>
        <taxon>Agaricomycetes</taxon>
        <taxon>Agaricomycetidae</taxon>
        <taxon>Agaricales</taxon>
        <taxon>Tricholomatineae</taxon>
        <taxon>Lyophyllaceae</taxon>
        <taxon>Hypsizygus</taxon>
    </lineage>
</organism>
<accession>A0A369KAG8</accession>
<comment type="subunit">
    <text evidence="3">Supercomplex made of cofactors A to E. Cofactors A and D function by capturing and stabilizing tubulin in a quasi-native conformation. Cofactor E binds to the cofactor D-tubulin complex; interaction with cofactor C then causes the release of tubulin polypeptides that are committed to the native state.</text>
</comment>
<keyword evidence="2 3" id="KW-0143">Chaperone</keyword>
<dbReference type="InterPro" id="IPR036126">
    <property type="entry name" value="TBCA_sf"/>
</dbReference>
<dbReference type="PANTHER" id="PTHR21500:SF0">
    <property type="entry name" value="TUBULIN-SPECIFIC CHAPERONE A"/>
    <property type="match status" value="1"/>
</dbReference>
<keyword evidence="3" id="KW-0206">Cytoskeleton</keyword>